<proteinExistence type="predicted"/>
<dbReference type="Proteomes" id="UP001497472">
    <property type="component" value="Unassembled WGS sequence"/>
</dbReference>
<feature type="chain" id="PRO_5043348260" evidence="1">
    <location>
        <begin position="19"/>
        <end position="111"/>
    </location>
</feature>
<comment type="caution">
    <text evidence="2">The sequence shown here is derived from an EMBL/GenBank/DDBJ whole genome shotgun (WGS) entry which is preliminary data.</text>
</comment>
<evidence type="ECO:0000313" key="2">
    <source>
        <dbReference type="EMBL" id="CAK1544508.1"/>
    </source>
</evidence>
<keyword evidence="1" id="KW-0732">Signal</keyword>
<feature type="signal peptide" evidence="1">
    <location>
        <begin position="1"/>
        <end position="18"/>
    </location>
</feature>
<dbReference type="AlphaFoldDB" id="A0AAV1J7T0"/>
<reference evidence="2 3" key="1">
    <citation type="submission" date="2023-11" db="EMBL/GenBank/DDBJ databases">
        <authorList>
            <person name="Okamura Y."/>
        </authorList>
    </citation>
    <scope>NUCLEOTIDE SEQUENCE [LARGE SCALE GENOMIC DNA]</scope>
</reference>
<evidence type="ECO:0000256" key="1">
    <source>
        <dbReference type="SAM" id="SignalP"/>
    </source>
</evidence>
<evidence type="ECO:0000313" key="3">
    <source>
        <dbReference type="Proteomes" id="UP001497472"/>
    </source>
</evidence>
<accession>A0AAV1J7T0</accession>
<keyword evidence="3" id="KW-1185">Reference proteome</keyword>
<gene>
    <name evidence="2" type="ORF">LNINA_LOCUS4245</name>
</gene>
<dbReference type="EMBL" id="CAVLEF010000005">
    <property type="protein sequence ID" value="CAK1544508.1"/>
    <property type="molecule type" value="Genomic_DNA"/>
</dbReference>
<name>A0AAV1J7T0_9NEOP</name>
<sequence length="111" mass="12509">MFKSVLTVVAICLVISEARPKWQFLPEVLGYVPVYIQNGDTPLEDINPELAEAFHAIPAGRSAGKLVDAVPDVPDKEPEYVPENIDKRPYEKKLIEKKKKASYDVPKPIEY</sequence>
<organism evidence="2 3">
    <name type="scientific">Leptosia nina</name>
    <dbReference type="NCBI Taxonomy" id="320188"/>
    <lineage>
        <taxon>Eukaryota</taxon>
        <taxon>Metazoa</taxon>
        <taxon>Ecdysozoa</taxon>
        <taxon>Arthropoda</taxon>
        <taxon>Hexapoda</taxon>
        <taxon>Insecta</taxon>
        <taxon>Pterygota</taxon>
        <taxon>Neoptera</taxon>
        <taxon>Endopterygota</taxon>
        <taxon>Lepidoptera</taxon>
        <taxon>Glossata</taxon>
        <taxon>Ditrysia</taxon>
        <taxon>Papilionoidea</taxon>
        <taxon>Pieridae</taxon>
        <taxon>Pierinae</taxon>
        <taxon>Leptosia</taxon>
    </lineage>
</organism>
<protein>
    <submittedName>
        <fullName evidence="2">Uncharacterized protein</fullName>
    </submittedName>
</protein>